<dbReference type="Proteomes" id="UP000539265">
    <property type="component" value="Unassembled WGS sequence"/>
</dbReference>
<organism evidence="2 3">
    <name type="scientific">Mucilaginibacter gotjawali</name>
    <dbReference type="NCBI Taxonomy" id="1550579"/>
    <lineage>
        <taxon>Bacteria</taxon>
        <taxon>Pseudomonadati</taxon>
        <taxon>Bacteroidota</taxon>
        <taxon>Sphingobacteriia</taxon>
        <taxon>Sphingobacteriales</taxon>
        <taxon>Sphingobacteriaceae</taxon>
        <taxon>Mucilaginibacter</taxon>
    </lineage>
</organism>
<evidence type="ECO:0000313" key="3">
    <source>
        <dbReference type="Proteomes" id="UP000539265"/>
    </source>
</evidence>
<dbReference type="InterPro" id="IPR038434">
    <property type="entry name" value="YARHG_sf"/>
</dbReference>
<accession>A0A839SA51</accession>
<dbReference type="InterPro" id="IPR032774">
    <property type="entry name" value="WG_beta_rep"/>
</dbReference>
<dbReference type="Pfam" id="PF14903">
    <property type="entry name" value="WG_beta_rep"/>
    <property type="match status" value="2"/>
</dbReference>
<dbReference type="EMBL" id="JACHWX010000002">
    <property type="protein sequence ID" value="MBB3054498.1"/>
    <property type="molecule type" value="Genomic_DNA"/>
</dbReference>
<evidence type="ECO:0000313" key="2">
    <source>
        <dbReference type="EMBL" id="MBB3054498.1"/>
    </source>
</evidence>
<dbReference type="RefSeq" id="WP_096356855.1">
    <property type="nucleotide sequence ID" value="NZ_AP017313.1"/>
</dbReference>
<feature type="domain" description="YARHG" evidence="1">
    <location>
        <begin position="556"/>
        <end position="622"/>
    </location>
</feature>
<dbReference type="Pfam" id="PF13308">
    <property type="entry name" value="YARHG"/>
    <property type="match status" value="1"/>
</dbReference>
<sequence>MKSKPGPIYLACIILLSGLFLFVRCKTAEKTGKDEVSQFLNGFNNRVKEGNADSLMTYFDADRKLKVLKRLVNLLSGKKSLNGKEKPLAGINLDVDAARIKIIDDEWVTVSIPATFSHDALDSKASVLILKIHKVAPHKLKIAQVDARQFLTDYMVYENFVRSKTVDEKDIYSPITLAAFKTAGQLKTRYDSVIWFAHLDQKTFFYVVKGHWDMEKDINRPKDSVIVPYKMGLVNPDLKEIIPPDYDLIHNISGTFPGLVEVEKDKKRGFYDLEGKIVIPVVYDQVFPIDDDANLAVLRNGADYFYFKKDKSISEKVNLKMADIFSKIKNIANHFDVYKSALNIITEYNSRQESGVVYIPPSYLADLNMIEKSKDFKNPLRKPVEENGEEDDGLHQSYDISFTGKGKQPENWLEASFYSIEDYFLGGRSGFYDKKNIVIVDKKKDRIYTQDITTDFEPDGSGLLGGVCDVNSFKVINDSLFEVKAGAILSIELYDTTKYISGGPFYHYLAIRNNELTELPNNRTFGFTKYVKMDDSYLSACYKMLIGTGRFDKREEKTIDEITPDILRYMKNEIYADYRYQFKDKRWTEVFADMASYNNYTGQEKPCNANVDDSLTTIDKYNINWISQKLKGVKTKPNTTLAAK</sequence>
<evidence type="ECO:0000259" key="1">
    <source>
        <dbReference type="Pfam" id="PF13308"/>
    </source>
</evidence>
<keyword evidence="3" id="KW-1185">Reference proteome</keyword>
<reference evidence="2" key="1">
    <citation type="submission" date="2020-08" db="EMBL/GenBank/DDBJ databases">
        <title>Genomic Encyclopedia of Type Strains, Phase III (KMG-III): the genomes of soil and plant-associated and newly described type strains.</title>
        <authorList>
            <person name="Whitman W."/>
        </authorList>
    </citation>
    <scope>NUCLEOTIDE SEQUENCE [LARGE SCALE GENOMIC DNA]</scope>
    <source>
        <strain evidence="2">CECT 8628</strain>
    </source>
</reference>
<dbReference type="InterPro" id="IPR025582">
    <property type="entry name" value="YARHG_dom"/>
</dbReference>
<dbReference type="OrthoDB" id="700862at2"/>
<proteinExistence type="predicted"/>
<dbReference type="Gene3D" id="1.20.58.1690">
    <property type="match status" value="1"/>
</dbReference>
<gene>
    <name evidence="2" type="ORF">FHS11_000908</name>
</gene>
<name>A0A839SA51_9SPHI</name>
<dbReference type="AlphaFoldDB" id="A0A839SA51"/>
<comment type="caution">
    <text evidence="2">The sequence shown here is derived from an EMBL/GenBank/DDBJ whole genome shotgun (WGS) entry which is preliminary data.</text>
</comment>
<protein>
    <recommendedName>
        <fullName evidence="1">YARHG domain-containing protein</fullName>
    </recommendedName>
</protein>